<comment type="caution">
    <text evidence="1">The sequence shown here is derived from an EMBL/GenBank/DDBJ whole genome shotgun (WGS) entry which is preliminary data.</text>
</comment>
<proteinExistence type="predicted"/>
<evidence type="ECO:0000313" key="2">
    <source>
        <dbReference type="Proteomes" id="UP000828048"/>
    </source>
</evidence>
<protein>
    <submittedName>
        <fullName evidence="1">Uncharacterized protein</fullName>
    </submittedName>
</protein>
<evidence type="ECO:0000313" key="1">
    <source>
        <dbReference type="EMBL" id="KAH7839795.1"/>
    </source>
</evidence>
<name>A0ACB7XGB6_9ERIC</name>
<organism evidence="1 2">
    <name type="scientific">Vaccinium darrowii</name>
    <dbReference type="NCBI Taxonomy" id="229202"/>
    <lineage>
        <taxon>Eukaryota</taxon>
        <taxon>Viridiplantae</taxon>
        <taxon>Streptophyta</taxon>
        <taxon>Embryophyta</taxon>
        <taxon>Tracheophyta</taxon>
        <taxon>Spermatophyta</taxon>
        <taxon>Magnoliopsida</taxon>
        <taxon>eudicotyledons</taxon>
        <taxon>Gunneridae</taxon>
        <taxon>Pentapetalae</taxon>
        <taxon>asterids</taxon>
        <taxon>Ericales</taxon>
        <taxon>Ericaceae</taxon>
        <taxon>Vaccinioideae</taxon>
        <taxon>Vaccinieae</taxon>
        <taxon>Vaccinium</taxon>
    </lineage>
</organism>
<gene>
    <name evidence="1" type="ORF">Vadar_008972</name>
</gene>
<accession>A0ACB7XGB6</accession>
<dbReference type="EMBL" id="CM037160">
    <property type="protein sequence ID" value="KAH7839795.1"/>
    <property type="molecule type" value="Genomic_DNA"/>
</dbReference>
<sequence length="141" mass="16229">MSSVVKKRFVSNLIKSKRPDFILIQETKLMELDSFQINRLWYESEVQAAVAEAEGMSGGLVTLWNAQTFKAVEVITNRRYILIRGVFAGTDADYRGVWLEIETVEYIQVLWHCLIHGLNNSDEPPLKIWKRLLNDNTVNGD</sequence>
<reference evidence="1 2" key="1">
    <citation type="journal article" date="2021" name="Hortic Res">
        <title>High-quality reference genome and annotation aids understanding of berry development for evergreen blueberry (Vaccinium darrowii).</title>
        <authorList>
            <person name="Yu J."/>
            <person name="Hulse-Kemp A.M."/>
            <person name="Babiker E."/>
            <person name="Staton M."/>
        </authorList>
    </citation>
    <scope>NUCLEOTIDE SEQUENCE [LARGE SCALE GENOMIC DNA]</scope>
    <source>
        <strain evidence="2">cv. NJ 8807/NJ 8810</strain>
        <tissue evidence="1">Young leaf</tissue>
    </source>
</reference>
<keyword evidence="2" id="KW-1185">Reference proteome</keyword>
<dbReference type="Proteomes" id="UP000828048">
    <property type="component" value="Chromosome 10"/>
</dbReference>